<evidence type="ECO:0000313" key="1">
    <source>
        <dbReference type="EMBL" id="CAD9479081.1"/>
    </source>
</evidence>
<gene>
    <name evidence="1" type="ORF">DSPE1174_LOCUS29463</name>
</gene>
<protein>
    <submittedName>
        <fullName evidence="1">Uncharacterized protein</fullName>
    </submittedName>
</protein>
<dbReference type="AlphaFoldDB" id="A0A7S2H323"/>
<name>A0A7S2H323_9STRA</name>
<sequence>MSHPSCSTNVRHTNPHKSEFLRQWYQSEDRRLLKDVSPYTTEEIIDKDNFSLPFDPISMRRMGRSPACMQRLDNALKSRELRNKASTNSKVAERPRRHITQHDSVQTSLEGIPGRGFSWSKTHVTTYGQDFAKTRPAQVAAAQKDDLKGEGKQSLHHRYGDFTTTIDLPHSNLDLRRRDRSQDLG</sequence>
<accession>A0A7S2H323</accession>
<organism evidence="1">
    <name type="scientific">Octactis speculum</name>
    <dbReference type="NCBI Taxonomy" id="3111310"/>
    <lineage>
        <taxon>Eukaryota</taxon>
        <taxon>Sar</taxon>
        <taxon>Stramenopiles</taxon>
        <taxon>Ochrophyta</taxon>
        <taxon>Dictyochophyceae</taxon>
        <taxon>Dictyochales</taxon>
        <taxon>Dictyochaceae</taxon>
        <taxon>Octactis</taxon>
    </lineage>
</organism>
<reference evidence="1" key="1">
    <citation type="submission" date="2021-01" db="EMBL/GenBank/DDBJ databases">
        <authorList>
            <person name="Corre E."/>
            <person name="Pelletier E."/>
            <person name="Niang G."/>
            <person name="Scheremetjew M."/>
            <person name="Finn R."/>
            <person name="Kale V."/>
            <person name="Holt S."/>
            <person name="Cochrane G."/>
            <person name="Meng A."/>
            <person name="Brown T."/>
            <person name="Cohen L."/>
        </authorList>
    </citation>
    <scope>NUCLEOTIDE SEQUENCE</scope>
    <source>
        <strain evidence="1">CCMP1381</strain>
    </source>
</reference>
<dbReference type="EMBL" id="HBGS01056553">
    <property type="protein sequence ID" value="CAD9479081.1"/>
    <property type="molecule type" value="Transcribed_RNA"/>
</dbReference>
<proteinExistence type="predicted"/>